<keyword evidence="5 13" id="KW-0479">Metal-binding</keyword>
<dbReference type="InterPro" id="IPR035914">
    <property type="entry name" value="Sperma_CUB_dom_sf"/>
</dbReference>
<evidence type="ECO:0000259" key="16">
    <source>
        <dbReference type="PROSITE" id="PS51864"/>
    </source>
</evidence>
<comment type="cofactor">
    <cofactor evidence="13 14">
        <name>Zn(2+)</name>
        <dbReference type="ChEBI" id="CHEBI:29105"/>
    </cofactor>
    <text evidence="13 14">Binds 1 zinc ion per subunit.</text>
</comment>
<gene>
    <name evidence="17" type="ORF">CYNAS_LOCUS9147</name>
</gene>
<dbReference type="PANTHER" id="PTHR10127">
    <property type="entry name" value="DISCOIDIN, CUB, EGF, LAMININ , AND ZINC METALLOPROTEASE DOMAIN CONTAINING"/>
    <property type="match status" value="1"/>
</dbReference>
<dbReference type="InterPro" id="IPR001506">
    <property type="entry name" value="Peptidase_M12A"/>
</dbReference>
<keyword evidence="4 13" id="KW-0645">Protease</keyword>
<dbReference type="SMART" id="SM00235">
    <property type="entry name" value="ZnMc"/>
    <property type="match status" value="1"/>
</dbReference>
<dbReference type="SUPFAM" id="SSF49854">
    <property type="entry name" value="Spermadhesin, CUB domain"/>
    <property type="match status" value="1"/>
</dbReference>
<feature type="binding site" evidence="13">
    <location>
        <position position="133"/>
    </location>
    <ligand>
        <name>Zn(2+)</name>
        <dbReference type="ChEBI" id="CHEBI:29105"/>
        <note>catalytic</note>
    </ligand>
</feature>
<dbReference type="InterPro" id="IPR017050">
    <property type="entry name" value="Metallopeptidase_nem"/>
</dbReference>
<evidence type="ECO:0000256" key="8">
    <source>
        <dbReference type="ARBA" id="ARBA00023049"/>
    </source>
</evidence>
<keyword evidence="11 14" id="KW-0732">Signal</keyword>
<keyword evidence="6 13" id="KW-0378">Hydrolase</keyword>
<evidence type="ECO:0000256" key="1">
    <source>
        <dbReference type="ARBA" id="ARBA00004613"/>
    </source>
</evidence>
<dbReference type="SUPFAM" id="SSF55486">
    <property type="entry name" value="Metalloproteases ('zincins'), catalytic domain"/>
    <property type="match status" value="1"/>
</dbReference>
<proteinExistence type="predicted"/>
<sequence>MVVLIAIFISAALLPINRIYGIHADVGPNNHQTRAKRGVLITEKYWKEGLPYRFEGLGDFMKNEFKKAVRTWEENTCVNFTEIAHSPPNKASVLVKWHVSRCASVIGKTGYPDQRIYLAPACEYGIIAHELGHALGLVHTHERPDRDKYVKVFVDVDPDTNFDFRNYTKEEVETYNLGYDYGSIMQYSMTDYYGSWDDPAMMPLDGRYNYTLGSEIVSFNDFTMINNRYGCRQKCLKQRRVVKCDNGGYEHPRNCSKCLCPSGFGGDSCNERPNENNCGGILNATQKYQKHTFEFANDRWDWLDGFKKCYWWIKAPNGTAIDIRVSTIEDYPYSPQGCRAAGIEIKANDDQTLTGYRICHKSQIGLVFESKHNLVPIITFTKMSDTSRYTIKYRHGEFFLYNKRLFGLKIDRQIKQTLVTICAVK</sequence>
<name>A0AA36GS77_CYLNA</name>
<dbReference type="PROSITE" id="PS51864">
    <property type="entry name" value="ASTACIN"/>
    <property type="match status" value="1"/>
</dbReference>
<dbReference type="GO" id="GO:0004222">
    <property type="term" value="F:metalloendopeptidase activity"/>
    <property type="evidence" value="ECO:0007669"/>
    <property type="project" value="UniProtKB-UniRule"/>
</dbReference>
<evidence type="ECO:0000259" key="15">
    <source>
        <dbReference type="PROSITE" id="PS01180"/>
    </source>
</evidence>
<evidence type="ECO:0000256" key="9">
    <source>
        <dbReference type="ARBA" id="ARBA00023157"/>
    </source>
</evidence>
<dbReference type="InterPro" id="IPR024079">
    <property type="entry name" value="MetalloPept_cat_dom_sf"/>
</dbReference>
<keyword evidence="8 13" id="KW-0482">Metalloprotease</keyword>
<evidence type="ECO:0000256" key="13">
    <source>
        <dbReference type="PROSITE-ProRule" id="PRU01211"/>
    </source>
</evidence>
<dbReference type="GO" id="GO:0005576">
    <property type="term" value="C:extracellular region"/>
    <property type="evidence" value="ECO:0007669"/>
    <property type="project" value="UniProtKB-SubCell"/>
</dbReference>
<dbReference type="GO" id="GO:0018996">
    <property type="term" value="P:molting cycle, collagen and cuticulin-based cuticle"/>
    <property type="evidence" value="ECO:0007669"/>
    <property type="project" value="InterPro"/>
</dbReference>
<dbReference type="InterPro" id="IPR006026">
    <property type="entry name" value="Peptidase_Metallo"/>
</dbReference>
<feature type="domain" description="Peptidase M12A" evidence="16">
    <location>
        <begin position="34"/>
        <end position="232"/>
    </location>
</feature>
<organism evidence="17 18">
    <name type="scientific">Cylicocyclus nassatus</name>
    <name type="common">Nematode worm</name>
    <dbReference type="NCBI Taxonomy" id="53992"/>
    <lineage>
        <taxon>Eukaryota</taxon>
        <taxon>Metazoa</taxon>
        <taxon>Ecdysozoa</taxon>
        <taxon>Nematoda</taxon>
        <taxon>Chromadorea</taxon>
        <taxon>Rhabditida</taxon>
        <taxon>Rhabditina</taxon>
        <taxon>Rhabditomorpha</taxon>
        <taxon>Strongyloidea</taxon>
        <taxon>Strongylidae</taxon>
        <taxon>Cylicocyclus</taxon>
    </lineage>
</organism>
<keyword evidence="9" id="KW-1015">Disulfide bond</keyword>
<dbReference type="GO" id="GO:0006508">
    <property type="term" value="P:proteolysis"/>
    <property type="evidence" value="ECO:0007669"/>
    <property type="project" value="UniProtKB-KW"/>
</dbReference>
<feature type="domain" description="CUB" evidence="15">
    <location>
        <begin position="278"/>
        <end position="396"/>
    </location>
</feature>
<feature type="binding site" evidence="13">
    <location>
        <position position="139"/>
    </location>
    <ligand>
        <name>Zn(2+)</name>
        <dbReference type="ChEBI" id="CHEBI:29105"/>
        <note>catalytic</note>
    </ligand>
</feature>
<dbReference type="Pfam" id="PF01400">
    <property type="entry name" value="Astacin"/>
    <property type="match status" value="1"/>
</dbReference>
<evidence type="ECO:0000256" key="4">
    <source>
        <dbReference type="ARBA" id="ARBA00022670"/>
    </source>
</evidence>
<reference evidence="17" key="1">
    <citation type="submission" date="2023-07" db="EMBL/GenBank/DDBJ databases">
        <authorList>
            <consortium name="CYATHOMIX"/>
        </authorList>
    </citation>
    <scope>NUCLEOTIDE SEQUENCE</scope>
    <source>
        <strain evidence="17">N/A</strain>
    </source>
</reference>
<dbReference type="GO" id="GO:0008270">
    <property type="term" value="F:zinc ion binding"/>
    <property type="evidence" value="ECO:0007669"/>
    <property type="project" value="UniProtKB-UniRule"/>
</dbReference>
<keyword evidence="3" id="KW-0245">EGF-like domain</keyword>
<evidence type="ECO:0000256" key="14">
    <source>
        <dbReference type="RuleBase" id="RU361183"/>
    </source>
</evidence>
<dbReference type="PANTHER" id="PTHR10127:SF780">
    <property type="entry name" value="METALLOENDOPEPTIDASE"/>
    <property type="match status" value="1"/>
</dbReference>
<evidence type="ECO:0000256" key="5">
    <source>
        <dbReference type="ARBA" id="ARBA00022723"/>
    </source>
</evidence>
<comment type="caution">
    <text evidence="17">The sequence shown here is derived from an EMBL/GenBank/DDBJ whole genome shotgun (WGS) entry which is preliminary data.</text>
</comment>
<evidence type="ECO:0000256" key="7">
    <source>
        <dbReference type="ARBA" id="ARBA00022833"/>
    </source>
</evidence>
<evidence type="ECO:0000313" key="18">
    <source>
        <dbReference type="Proteomes" id="UP001176961"/>
    </source>
</evidence>
<dbReference type="PRINTS" id="PR00480">
    <property type="entry name" value="ASTACIN"/>
</dbReference>
<feature type="active site" evidence="13">
    <location>
        <position position="130"/>
    </location>
</feature>
<dbReference type="Proteomes" id="UP001176961">
    <property type="component" value="Unassembled WGS sequence"/>
</dbReference>
<accession>A0AA36GS77</accession>
<dbReference type="AlphaFoldDB" id="A0AA36GS77"/>
<keyword evidence="10" id="KW-0325">Glycoprotein</keyword>
<evidence type="ECO:0000256" key="6">
    <source>
        <dbReference type="ARBA" id="ARBA00022801"/>
    </source>
</evidence>
<dbReference type="EMBL" id="CATQJL010000223">
    <property type="protein sequence ID" value="CAJ0597164.1"/>
    <property type="molecule type" value="Genomic_DNA"/>
</dbReference>
<dbReference type="PIRSF" id="PIRSF036365">
    <property type="entry name" value="Astacin_nematoda"/>
    <property type="match status" value="1"/>
</dbReference>
<keyword evidence="18" id="KW-1185">Reference proteome</keyword>
<evidence type="ECO:0000256" key="11">
    <source>
        <dbReference type="PIRNR" id="PIRNR036365"/>
    </source>
</evidence>
<evidence type="ECO:0000256" key="3">
    <source>
        <dbReference type="ARBA" id="ARBA00022536"/>
    </source>
</evidence>
<feature type="chain" id="PRO_5041489817" description="Zinc metalloproteinase" evidence="11 14">
    <location>
        <begin position="25"/>
        <end position="425"/>
    </location>
</feature>
<evidence type="ECO:0000256" key="10">
    <source>
        <dbReference type="ARBA" id="ARBA00023180"/>
    </source>
</evidence>
<dbReference type="PROSITE" id="PS01180">
    <property type="entry name" value="CUB"/>
    <property type="match status" value="1"/>
</dbReference>
<dbReference type="Gene3D" id="2.60.120.290">
    <property type="entry name" value="Spermadhesin, CUB domain"/>
    <property type="match status" value="1"/>
</dbReference>
<evidence type="ECO:0000313" key="17">
    <source>
        <dbReference type="EMBL" id="CAJ0597164.1"/>
    </source>
</evidence>
<feature type="signal peptide" evidence="11 14">
    <location>
        <begin position="1"/>
        <end position="24"/>
    </location>
</feature>
<dbReference type="Gene3D" id="3.40.390.10">
    <property type="entry name" value="Collagenase (Catalytic Domain)"/>
    <property type="match status" value="1"/>
</dbReference>
<comment type="subcellular location">
    <subcellularLocation>
        <location evidence="1 11">Secreted</location>
    </subcellularLocation>
</comment>
<feature type="binding site" evidence="13">
    <location>
        <position position="129"/>
    </location>
    <ligand>
        <name>Zn(2+)</name>
        <dbReference type="ChEBI" id="CHEBI:29105"/>
        <note>catalytic</note>
    </ligand>
</feature>
<evidence type="ECO:0000256" key="12">
    <source>
        <dbReference type="PROSITE-ProRule" id="PRU00059"/>
    </source>
</evidence>
<protein>
    <recommendedName>
        <fullName evidence="11">Zinc metalloproteinase</fullName>
    </recommendedName>
</protein>
<evidence type="ECO:0000256" key="2">
    <source>
        <dbReference type="ARBA" id="ARBA00022525"/>
    </source>
</evidence>
<comment type="caution">
    <text evidence="12">Lacks conserved residue(s) required for the propagation of feature annotation.</text>
</comment>
<dbReference type="InterPro" id="IPR000859">
    <property type="entry name" value="CUB_dom"/>
</dbReference>
<keyword evidence="2 11" id="KW-0964">Secreted</keyword>
<keyword evidence="7 13" id="KW-0862">Zinc</keyword>